<dbReference type="Gene3D" id="3.20.20.140">
    <property type="entry name" value="Metal-dependent hydrolases"/>
    <property type="match status" value="1"/>
</dbReference>
<evidence type="ECO:0000313" key="2">
    <source>
        <dbReference type="EMBL" id="KAB0575085.1"/>
    </source>
</evidence>
<sequence length="373" mass="41371">MNALPALPSALKRRRILGWMGAAACPAIARAAEATPAEPMAAASAPSPASPALDVAALRQGYAKRLKALLADGHLPYIDIESSCHSQKLDLDDIAKALDNRHIGLMALSADIGHGQYERGVRYDPLNQRLLAAYPDRFIPVGNGGQGPCLNEDPTGFVAAQEAAARQGQLLLLGEYEFHHYPSPRQVKRGEFEREARLPIDGPTGHAVFGLASRTELAFQLHYELEDANFPPLEKMLTQYPKARVVWCHLAQIRYEERAPHYTADYVASLIQRFPQLSFDTAFGDAMSIYPASGQRQARVWSALGGLKDEWRDLIVAHPQRFLSALDLGGDRLERIASYDSKHRHFLAQLPKPVQEQVAYRNAWRLMFGDEFA</sequence>
<keyword evidence="3" id="KW-1185">Reference proteome</keyword>
<organism evidence="2 3">
    <name type="scientific">Ideonella dechloratans</name>
    <dbReference type="NCBI Taxonomy" id="36863"/>
    <lineage>
        <taxon>Bacteria</taxon>
        <taxon>Pseudomonadati</taxon>
        <taxon>Pseudomonadota</taxon>
        <taxon>Betaproteobacteria</taxon>
        <taxon>Burkholderiales</taxon>
        <taxon>Sphaerotilaceae</taxon>
        <taxon>Ideonella</taxon>
    </lineage>
</organism>
<evidence type="ECO:0000256" key="1">
    <source>
        <dbReference type="SAM" id="SignalP"/>
    </source>
</evidence>
<comment type="caution">
    <text evidence="2">The sequence shown here is derived from an EMBL/GenBank/DDBJ whole genome shotgun (WGS) entry which is preliminary data.</text>
</comment>
<keyword evidence="1" id="KW-0732">Signal</keyword>
<protein>
    <submittedName>
        <fullName evidence="2">Amidohydrolase</fullName>
    </submittedName>
</protein>
<dbReference type="OrthoDB" id="8673173at2"/>
<accession>A0A643F7G8</accession>
<dbReference type="InterPro" id="IPR006311">
    <property type="entry name" value="TAT_signal"/>
</dbReference>
<dbReference type="GO" id="GO:0016787">
    <property type="term" value="F:hydrolase activity"/>
    <property type="evidence" value="ECO:0007669"/>
    <property type="project" value="UniProtKB-KW"/>
</dbReference>
<evidence type="ECO:0000313" key="3">
    <source>
        <dbReference type="Proteomes" id="UP000430120"/>
    </source>
</evidence>
<dbReference type="PROSITE" id="PS51318">
    <property type="entry name" value="TAT"/>
    <property type="match status" value="1"/>
</dbReference>
<dbReference type="AlphaFoldDB" id="A0A643F7G8"/>
<dbReference type="Proteomes" id="UP000430120">
    <property type="component" value="Unassembled WGS sequence"/>
</dbReference>
<name>A0A643F7G8_IDEDE</name>
<reference evidence="2 3" key="1">
    <citation type="submission" date="2019-09" db="EMBL/GenBank/DDBJ databases">
        <title>Draft genome sequences of 48 bacterial type strains from the CCUG.</title>
        <authorList>
            <person name="Tunovic T."/>
            <person name="Pineiro-Iglesias B."/>
            <person name="Unosson C."/>
            <person name="Inganas E."/>
            <person name="Ohlen M."/>
            <person name="Cardew S."/>
            <person name="Jensie-Markopoulos S."/>
            <person name="Salva-Serra F."/>
            <person name="Jaen-Luchoro D."/>
            <person name="Karlsson R."/>
            <person name="Svensson-Stadler L."/>
            <person name="Chun J."/>
            <person name="Moore E."/>
        </authorList>
    </citation>
    <scope>NUCLEOTIDE SEQUENCE [LARGE SCALE GENOMIC DNA]</scope>
    <source>
        <strain evidence="2 3">CCUG 30977</strain>
    </source>
</reference>
<dbReference type="EMBL" id="VZPB01000068">
    <property type="protein sequence ID" value="KAB0575085.1"/>
    <property type="molecule type" value="Genomic_DNA"/>
</dbReference>
<dbReference type="RefSeq" id="WP_151125655.1">
    <property type="nucleotide sequence ID" value="NZ_CP088081.1"/>
</dbReference>
<feature type="signal peptide" evidence="1">
    <location>
        <begin position="1"/>
        <end position="31"/>
    </location>
</feature>
<feature type="chain" id="PRO_5025048735" evidence="1">
    <location>
        <begin position="32"/>
        <end position="373"/>
    </location>
</feature>
<gene>
    <name evidence="2" type="ORF">F7Q92_19020</name>
</gene>
<keyword evidence="2" id="KW-0378">Hydrolase</keyword>
<proteinExistence type="predicted"/>